<organism evidence="2 3">
    <name type="scientific">Caulobacter hibisci</name>
    <dbReference type="NCBI Taxonomy" id="2035993"/>
    <lineage>
        <taxon>Bacteria</taxon>
        <taxon>Pseudomonadati</taxon>
        <taxon>Pseudomonadota</taxon>
        <taxon>Alphaproteobacteria</taxon>
        <taxon>Caulobacterales</taxon>
        <taxon>Caulobacteraceae</taxon>
        <taxon>Caulobacter</taxon>
    </lineage>
</organism>
<evidence type="ECO:0000313" key="2">
    <source>
        <dbReference type="EMBL" id="MBI1686715.1"/>
    </source>
</evidence>
<accession>A0ABS0T6J5</accession>
<dbReference type="EMBL" id="JADWOX010000025">
    <property type="protein sequence ID" value="MBI1686715.1"/>
    <property type="molecule type" value="Genomic_DNA"/>
</dbReference>
<comment type="caution">
    <text evidence="2">The sequence shown here is derived from an EMBL/GenBank/DDBJ whole genome shotgun (WGS) entry which is preliminary data.</text>
</comment>
<reference evidence="2 3" key="1">
    <citation type="submission" date="2020-11" db="EMBL/GenBank/DDBJ databases">
        <title>genome sequence of strain KACC 18849.</title>
        <authorList>
            <person name="Gao J."/>
            <person name="Zhang X."/>
        </authorList>
    </citation>
    <scope>NUCLEOTIDE SEQUENCE [LARGE SCALE GENOMIC DNA]</scope>
    <source>
        <strain evidence="2 3">KACC 18849</strain>
    </source>
</reference>
<keyword evidence="3" id="KW-1185">Reference proteome</keyword>
<proteinExistence type="predicted"/>
<feature type="signal peptide" evidence="1">
    <location>
        <begin position="1"/>
        <end position="26"/>
    </location>
</feature>
<dbReference type="Proteomes" id="UP000639859">
    <property type="component" value="Unassembled WGS sequence"/>
</dbReference>
<evidence type="ECO:0000256" key="1">
    <source>
        <dbReference type="SAM" id="SignalP"/>
    </source>
</evidence>
<protein>
    <recommendedName>
        <fullName evidence="4">UrcA family protein</fullName>
    </recommendedName>
</protein>
<name>A0ABS0T6J5_9CAUL</name>
<feature type="chain" id="PRO_5047171201" description="UrcA family protein" evidence="1">
    <location>
        <begin position="27"/>
        <end position="144"/>
    </location>
</feature>
<evidence type="ECO:0000313" key="3">
    <source>
        <dbReference type="Proteomes" id="UP000639859"/>
    </source>
</evidence>
<sequence>MLTVKPFAAFAALVASLAAIAGPASAATSVRVSLTDKSPAQIDADIKTAAKTVCAPLAWECVDAAVRDANRQLVGLMRARDAKPAAVRATEVRLSLAGKSDEQIHAEIRAAAETVCASSKDYAPNERRVCVGGAIRAAKAQLAI</sequence>
<gene>
    <name evidence="2" type="ORF">I4Q42_23860</name>
</gene>
<evidence type="ECO:0008006" key="4">
    <source>
        <dbReference type="Google" id="ProtNLM"/>
    </source>
</evidence>
<keyword evidence="1" id="KW-0732">Signal</keyword>